<organism evidence="8 9">
    <name type="scientific">Parazoarcus communis</name>
    <dbReference type="NCBI Taxonomy" id="41977"/>
    <lineage>
        <taxon>Bacteria</taxon>
        <taxon>Pseudomonadati</taxon>
        <taxon>Pseudomonadota</taxon>
        <taxon>Betaproteobacteria</taxon>
        <taxon>Rhodocyclales</taxon>
        <taxon>Zoogloeaceae</taxon>
        <taxon>Parazoarcus</taxon>
    </lineage>
</organism>
<dbReference type="GO" id="GO:0000271">
    <property type="term" value="P:polysaccharide biosynthetic process"/>
    <property type="evidence" value="ECO:0007669"/>
    <property type="project" value="InterPro"/>
</dbReference>
<dbReference type="PANTHER" id="PTHR38459:SF1">
    <property type="entry name" value="PROPHAGE BACTOPRENOL-LINKED GLUCOSE TRANSLOCASE HOMOLOG"/>
    <property type="match status" value="1"/>
</dbReference>
<evidence type="ECO:0000256" key="4">
    <source>
        <dbReference type="ARBA" id="ARBA00022989"/>
    </source>
</evidence>
<dbReference type="InterPro" id="IPR051401">
    <property type="entry name" value="GtrA_CellWall_Glycosyl"/>
</dbReference>
<keyword evidence="3 6" id="KW-0812">Transmembrane</keyword>
<evidence type="ECO:0000256" key="5">
    <source>
        <dbReference type="ARBA" id="ARBA00023136"/>
    </source>
</evidence>
<evidence type="ECO:0000256" key="6">
    <source>
        <dbReference type="SAM" id="Phobius"/>
    </source>
</evidence>
<dbReference type="GO" id="GO:0005886">
    <property type="term" value="C:plasma membrane"/>
    <property type="evidence" value="ECO:0007669"/>
    <property type="project" value="TreeGrafter"/>
</dbReference>
<dbReference type="AlphaFoldDB" id="A0A2U8GQ35"/>
<proteinExistence type="inferred from homology"/>
<gene>
    <name evidence="8" type="ORF">CEW83_11555</name>
</gene>
<feature type="transmembrane region" description="Helical" evidence="6">
    <location>
        <begin position="76"/>
        <end position="94"/>
    </location>
</feature>
<feature type="transmembrane region" description="Helical" evidence="6">
    <location>
        <begin position="37"/>
        <end position="56"/>
    </location>
</feature>
<comment type="subcellular location">
    <subcellularLocation>
        <location evidence="1">Membrane</location>
        <topology evidence="1">Multi-pass membrane protein</topology>
    </subcellularLocation>
</comment>
<dbReference type="InterPro" id="IPR007267">
    <property type="entry name" value="GtrA_DPMS_TM"/>
</dbReference>
<keyword evidence="5 6" id="KW-0472">Membrane</keyword>
<dbReference type="Pfam" id="PF04138">
    <property type="entry name" value="GtrA_DPMS_TM"/>
    <property type="match status" value="1"/>
</dbReference>
<dbReference type="EMBL" id="CP022187">
    <property type="protein sequence ID" value="AWI75772.1"/>
    <property type="molecule type" value="Genomic_DNA"/>
</dbReference>
<evidence type="ECO:0000256" key="1">
    <source>
        <dbReference type="ARBA" id="ARBA00004141"/>
    </source>
</evidence>
<evidence type="ECO:0000256" key="2">
    <source>
        <dbReference type="ARBA" id="ARBA00009399"/>
    </source>
</evidence>
<feature type="transmembrane region" description="Helical" evidence="6">
    <location>
        <begin position="100"/>
        <end position="119"/>
    </location>
</feature>
<name>A0A2U8GQ35_9RHOO</name>
<evidence type="ECO:0000259" key="7">
    <source>
        <dbReference type="Pfam" id="PF04138"/>
    </source>
</evidence>
<sequence>MIARAELIRFARFAAVGLVGTIAHYALLLALVEIGSVPPLAGSVAGFLLGAMVNYAINHRFVFRSGRAHAEALPRFMTVAGVGLCWNALLMYLLAELMGLHYLLAQILTTGLLLVWHYVGNAVWTFRRDKAGGV</sequence>
<protein>
    <submittedName>
        <fullName evidence="8">Polysaccharide biosynthesis protein GtrA</fullName>
    </submittedName>
</protein>
<dbReference type="PANTHER" id="PTHR38459">
    <property type="entry name" value="PROPHAGE BACTOPRENOL-LINKED GLUCOSE TRANSLOCASE HOMOLOG"/>
    <property type="match status" value="1"/>
</dbReference>
<evidence type="ECO:0000313" key="9">
    <source>
        <dbReference type="Proteomes" id="UP000244930"/>
    </source>
</evidence>
<evidence type="ECO:0000313" key="8">
    <source>
        <dbReference type="EMBL" id="AWI75772.1"/>
    </source>
</evidence>
<dbReference type="Proteomes" id="UP000244930">
    <property type="component" value="Chromosome"/>
</dbReference>
<dbReference type="KEGG" id="acom:CEW83_11555"/>
<reference evidence="8 9" key="1">
    <citation type="submission" date="2017-06" db="EMBL/GenBank/DDBJ databases">
        <title>Azoarcus.</title>
        <authorList>
            <person name="Woo J.-H."/>
            <person name="Kim H.-S."/>
        </authorList>
    </citation>
    <scope>NUCLEOTIDE SEQUENCE [LARGE SCALE GENOMIC DNA]</scope>
    <source>
        <strain evidence="8 9">TSPY31</strain>
    </source>
</reference>
<dbReference type="RefSeq" id="WP_108949477.1">
    <property type="nucleotide sequence ID" value="NZ_CP022187.1"/>
</dbReference>
<keyword evidence="4 6" id="KW-1133">Transmembrane helix</keyword>
<keyword evidence="9" id="KW-1185">Reference proteome</keyword>
<evidence type="ECO:0000256" key="3">
    <source>
        <dbReference type="ARBA" id="ARBA00022692"/>
    </source>
</evidence>
<accession>A0A2U8GQ35</accession>
<feature type="transmembrane region" description="Helical" evidence="6">
    <location>
        <begin position="12"/>
        <end position="31"/>
    </location>
</feature>
<feature type="domain" description="GtrA/DPMS transmembrane" evidence="7">
    <location>
        <begin position="12"/>
        <end position="126"/>
    </location>
</feature>
<comment type="similarity">
    <text evidence="2">Belongs to the GtrA family.</text>
</comment>